<accession>A0A7V8FXP5</accession>
<dbReference type="NCBIfam" id="NF008589">
    <property type="entry name" value="PRK11556.1"/>
    <property type="match status" value="1"/>
</dbReference>
<keyword evidence="8" id="KW-1133">Transmembrane helix</keyword>
<feature type="region of interest" description="Disordered" evidence="7">
    <location>
        <begin position="1"/>
        <end position="26"/>
    </location>
</feature>
<dbReference type="GO" id="GO:1990281">
    <property type="term" value="C:efflux pump complex"/>
    <property type="evidence" value="ECO:0007669"/>
    <property type="project" value="TreeGrafter"/>
</dbReference>
<keyword evidence="8" id="KW-0812">Transmembrane</keyword>
<dbReference type="FunFam" id="2.40.420.20:FF:000001">
    <property type="entry name" value="Efflux RND transporter periplasmic adaptor subunit"/>
    <property type="match status" value="1"/>
</dbReference>
<evidence type="ECO:0000256" key="2">
    <source>
        <dbReference type="ARBA" id="ARBA00009477"/>
    </source>
</evidence>
<feature type="domain" description="Multidrug resistance protein MdtA-like alpha-helical hairpin" evidence="9">
    <location>
        <begin position="161"/>
        <end position="230"/>
    </location>
</feature>
<evidence type="ECO:0000256" key="3">
    <source>
        <dbReference type="ARBA" id="ARBA00022448"/>
    </source>
</evidence>
<feature type="transmembrane region" description="Helical" evidence="8">
    <location>
        <begin position="33"/>
        <end position="51"/>
    </location>
</feature>
<dbReference type="Pfam" id="PF25917">
    <property type="entry name" value="BSH_RND"/>
    <property type="match status" value="1"/>
</dbReference>
<dbReference type="Pfam" id="PF25944">
    <property type="entry name" value="Beta-barrel_RND"/>
    <property type="match status" value="1"/>
</dbReference>
<evidence type="ECO:0000256" key="1">
    <source>
        <dbReference type="ARBA" id="ARBA00004236"/>
    </source>
</evidence>
<keyword evidence="3" id="KW-0813">Transport</keyword>
<dbReference type="SUPFAM" id="SSF111369">
    <property type="entry name" value="HlyD-like secretion proteins"/>
    <property type="match status" value="1"/>
</dbReference>
<feature type="region of interest" description="Disordered" evidence="7">
    <location>
        <begin position="424"/>
        <end position="544"/>
    </location>
</feature>
<protein>
    <submittedName>
        <fullName evidence="13">Multidrug resistance protein MdtA</fullName>
    </submittedName>
</protein>
<evidence type="ECO:0000256" key="8">
    <source>
        <dbReference type="SAM" id="Phobius"/>
    </source>
</evidence>
<dbReference type="InterPro" id="IPR058625">
    <property type="entry name" value="MdtA-like_BSH"/>
</dbReference>
<dbReference type="GO" id="GO:0015562">
    <property type="term" value="F:efflux transmembrane transporter activity"/>
    <property type="evidence" value="ECO:0007669"/>
    <property type="project" value="TreeGrafter"/>
</dbReference>
<dbReference type="Gene3D" id="1.10.287.470">
    <property type="entry name" value="Helix hairpin bin"/>
    <property type="match status" value="1"/>
</dbReference>
<evidence type="ECO:0000259" key="12">
    <source>
        <dbReference type="Pfam" id="PF25967"/>
    </source>
</evidence>
<keyword evidence="6 8" id="KW-0472">Membrane</keyword>
<feature type="domain" description="Multidrug resistance protein MdtA-like C-terminal permuted SH3" evidence="12">
    <location>
        <begin position="355"/>
        <end position="415"/>
    </location>
</feature>
<feature type="compositionally biased region" description="Gly residues" evidence="7">
    <location>
        <begin position="65"/>
        <end position="83"/>
    </location>
</feature>
<dbReference type="Gene3D" id="2.40.30.170">
    <property type="match status" value="1"/>
</dbReference>
<evidence type="ECO:0000259" key="9">
    <source>
        <dbReference type="Pfam" id="PF25876"/>
    </source>
</evidence>
<feature type="domain" description="Multidrug resistance protein MdtA-like beta-barrel" evidence="11">
    <location>
        <begin position="267"/>
        <end position="349"/>
    </location>
</feature>
<dbReference type="InterPro" id="IPR058624">
    <property type="entry name" value="MdtA-like_HH"/>
</dbReference>
<reference evidence="14" key="1">
    <citation type="journal article" date="2020" name="MBio">
        <title>Horizontal gene transfer to a defensive symbiont with a reduced genome amongst a multipartite beetle microbiome.</title>
        <authorList>
            <person name="Waterworth S.C."/>
            <person name="Florez L.V."/>
            <person name="Rees E.R."/>
            <person name="Hertweck C."/>
            <person name="Kaltenpoth M."/>
            <person name="Kwan J.C."/>
        </authorList>
    </citation>
    <scope>NUCLEOTIDE SEQUENCE [LARGE SCALE GENOMIC DNA]</scope>
</reference>
<proteinExistence type="inferred from homology"/>
<feature type="compositionally biased region" description="Low complexity" evidence="7">
    <location>
        <begin position="524"/>
        <end position="544"/>
    </location>
</feature>
<feature type="compositionally biased region" description="Polar residues" evidence="7">
    <location>
        <begin position="1"/>
        <end position="13"/>
    </location>
</feature>
<comment type="caution">
    <text evidence="13">The sequence shown here is derived from an EMBL/GenBank/DDBJ whole genome shotgun (WGS) entry which is preliminary data.</text>
</comment>
<keyword evidence="5" id="KW-0997">Cell inner membrane</keyword>
<name>A0A7V8FXP5_9BURK</name>
<dbReference type="Proteomes" id="UP000462435">
    <property type="component" value="Unassembled WGS sequence"/>
</dbReference>
<comment type="similarity">
    <text evidence="2">Belongs to the membrane fusion protein (MFP) (TC 8.A.1) family.</text>
</comment>
<dbReference type="GO" id="GO:0030313">
    <property type="term" value="C:cell envelope"/>
    <property type="evidence" value="ECO:0007669"/>
    <property type="project" value="UniProtKB-SubCell"/>
</dbReference>
<sequence>MTNTPNSGQQSPSNPTPPQGGRPSSRGSVLRRWWFWAIVVVIAAGGGYKYWSKKKAEQEQMAAMGGQGGGRPGPGGPGARRPGGGMANFGAQIMPVGVAKARVQNVDVYLNGLGSVTPTATATVRARVDGQLMKLHYKEGQVVKSGELLAEIDPRPLQVTVTQAEGQLARDRALLNSARIDLKRYQTLLSQDSIASQQVDTQAALVKQYEGTVKADEGSLASARLQLSFTRVTAPIGGRLGLKQADVGNNITTGDTNGLVIITQLQPITAIFSIPEDNIPSVLRQLQSGRKLPAEAWDREQKKKLADGTLLTIDNVVDATTGTVKLKAQFPNTDYALFPSQFVNIRLLLNTEEGATVIPTAAIQRGAKGLFVYVVKEDNTVTVRNIKTGAVQGDQTAITDGVAAGETVVIDGIDRLREGAKVEAVARGGADDPANKLTTDNPNAHRHGKRGQGPNGQGAAGQGQQGAPAGGQGGQAEMTPEERQKRWAEINKRIDAGEFGEEIKKLPEDQRRQKMMELRRQREAAGNSGNSGNSNGNNAGNGAR</sequence>
<evidence type="ECO:0000256" key="6">
    <source>
        <dbReference type="ARBA" id="ARBA00023136"/>
    </source>
</evidence>
<evidence type="ECO:0000256" key="5">
    <source>
        <dbReference type="ARBA" id="ARBA00022519"/>
    </source>
</evidence>
<dbReference type="Pfam" id="PF25967">
    <property type="entry name" value="RND-MFP_C"/>
    <property type="match status" value="1"/>
</dbReference>
<evidence type="ECO:0000256" key="4">
    <source>
        <dbReference type="ARBA" id="ARBA00022475"/>
    </source>
</evidence>
<organism evidence="13 14">
    <name type="scientific">Herbaspirillum frisingense</name>
    <dbReference type="NCBI Taxonomy" id="92645"/>
    <lineage>
        <taxon>Bacteria</taxon>
        <taxon>Pseudomonadati</taxon>
        <taxon>Pseudomonadota</taxon>
        <taxon>Betaproteobacteria</taxon>
        <taxon>Burkholderiales</taxon>
        <taxon>Oxalobacteraceae</taxon>
        <taxon>Herbaspirillum</taxon>
    </lineage>
</organism>
<evidence type="ECO:0000259" key="10">
    <source>
        <dbReference type="Pfam" id="PF25917"/>
    </source>
</evidence>
<dbReference type="Gene3D" id="2.40.50.100">
    <property type="match status" value="1"/>
</dbReference>
<dbReference type="AlphaFoldDB" id="A0A7V8FXP5"/>
<comment type="subcellular location">
    <subcellularLocation>
        <location evidence="1">Cell membrane</location>
    </subcellularLocation>
</comment>
<feature type="compositionally biased region" description="Basic and acidic residues" evidence="7">
    <location>
        <begin position="480"/>
        <end position="523"/>
    </location>
</feature>
<dbReference type="Gene3D" id="2.40.420.20">
    <property type="match status" value="1"/>
</dbReference>
<feature type="compositionally biased region" description="Gly residues" evidence="7">
    <location>
        <begin position="451"/>
        <end position="474"/>
    </location>
</feature>
<dbReference type="NCBIfam" id="TIGR01730">
    <property type="entry name" value="RND_mfp"/>
    <property type="match status" value="1"/>
</dbReference>
<dbReference type="InterPro" id="IPR006143">
    <property type="entry name" value="RND_pump_MFP"/>
</dbReference>
<evidence type="ECO:0000313" key="14">
    <source>
        <dbReference type="Proteomes" id="UP000462435"/>
    </source>
</evidence>
<dbReference type="PANTHER" id="PTHR30469">
    <property type="entry name" value="MULTIDRUG RESISTANCE PROTEIN MDTA"/>
    <property type="match status" value="1"/>
</dbReference>
<evidence type="ECO:0000259" key="11">
    <source>
        <dbReference type="Pfam" id="PF25944"/>
    </source>
</evidence>
<gene>
    <name evidence="13" type="primary">mdtA_2</name>
    <name evidence="13" type="ORF">GAK35_01597</name>
</gene>
<feature type="domain" description="Multidrug resistance protein MdtA-like barrel-sandwich hybrid" evidence="10">
    <location>
        <begin position="121"/>
        <end position="263"/>
    </location>
</feature>
<dbReference type="InterPro" id="IPR058626">
    <property type="entry name" value="MdtA-like_b-barrel"/>
</dbReference>
<dbReference type="Pfam" id="PF25876">
    <property type="entry name" value="HH_MFP_RND"/>
    <property type="match status" value="1"/>
</dbReference>
<dbReference type="EMBL" id="WNDX01000038">
    <property type="protein sequence ID" value="KAF1044809.1"/>
    <property type="molecule type" value="Genomic_DNA"/>
</dbReference>
<evidence type="ECO:0000313" key="13">
    <source>
        <dbReference type="EMBL" id="KAF1044809.1"/>
    </source>
</evidence>
<keyword evidence="4" id="KW-1003">Cell membrane</keyword>
<dbReference type="InterPro" id="IPR058627">
    <property type="entry name" value="MdtA-like_C"/>
</dbReference>
<evidence type="ECO:0000256" key="7">
    <source>
        <dbReference type="SAM" id="MobiDB-lite"/>
    </source>
</evidence>
<feature type="region of interest" description="Disordered" evidence="7">
    <location>
        <begin position="61"/>
        <end position="83"/>
    </location>
</feature>
<dbReference type="PANTHER" id="PTHR30469:SF12">
    <property type="entry name" value="MULTIDRUG RESISTANCE PROTEIN MDTA"/>
    <property type="match status" value="1"/>
</dbReference>